<proteinExistence type="predicted"/>
<dbReference type="PANTHER" id="PTHR42085:SF1">
    <property type="entry name" value="F-BOX DOMAIN-CONTAINING PROTEIN"/>
    <property type="match status" value="1"/>
</dbReference>
<dbReference type="InterPro" id="IPR038883">
    <property type="entry name" value="AN11006-like"/>
</dbReference>
<feature type="region of interest" description="Disordered" evidence="1">
    <location>
        <begin position="308"/>
        <end position="330"/>
    </location>
</feature>
<gene>
    <name evidence="2" type="ORF">R9X50_00633400</name>
</gene>
<sequence length="385" mass="43286">MSEESGHALEMTPSVKGEQGLNDIPELPDSVAESPLFILPREIRDRIYNFCLTTCNAFPNPFPIEWPTLPSSTVVLDLHPQLLRTCKIIHEEATPLLYTLNIMAFHHPSDANMFVRAISSPKFSNRISRISLHIKAADTRLWMPYLTSTDGTRSLKADFPNIRELGVRYRSNKWSHALTPDSNMKLWAEDSRLDEIIDGLRQVFIPPAAADPMRLGRDGKPREFTEVSFLDYIDGRHATETFRSMGHRNSTDLVGLRKEPPKSRQPAANAHVDAPTIRIICACRLHLSHFNTITGSAPMPDHMIPPQDRLGTQDHHTPPPLPVREGEPFRGFTSVDLRGPGVLKKLIDSDFGSATVARTPFADKYGILIALEVHCLDLKREVSER</sequence>
<dbReference type="PANTHER" id="PTHR42085">
    <property type="entry name" value="F-BOX DOMAIN-CONTAINING PROTEIN"/>
    <property type="match status" value="1"/>
</dbReference>
<dbReference type="EMBL" id="CP138589">
    <property type="protein sequence ID" value="WPH03454.1"/>
    <property type="molecule type" value="Genomic_DNA"/>
</dbReference>
<organism evidence="2 3">
    <name type="scientific">Acrodontium crateriforme</name>
    <dbReference type="NCBI Taxonomy" id="150365"/>
    <lineage>
        <taxon>Eukaryota</taxon>
        <taxon>Fungi</taxon>
        <taxon>Dikarya</taxon>
        <taxon>Ascomycota</taxon>
        <taxon>Pezizomycotina</taxon>
        <taxon>Dothideomycetes</taxon>
        <taxon>Dothideomycetidae</taxon>
        <taxon>Mycosphaerellales</taxon>
        <taxon>Teratosphaeriaceae</taxon>
        <taxon>Acrodontium</taxon>
    </lineage>
</organism>
<evidence type="ECO:0000313" key="3">
    <source>
        <dbReference type="Proteomes" id="UP001303373"/>
    </source>
</evidence>
<name>A0AAQ3M848_9PEZI</name>
<feature type="region of interest" description="Disordered" evidence="1">
    <location>
        <begin position="1"/>
        <end position="27"/>
    </location>
</feature>
<protein>
    <submittedName>
        <fullName evidence="2">Uncharacterized protein</fullName>
    </submittedName>
</protein>
<evidence type="ECO:0000256" key="1">
    <source>
        <dbReference type="SAM" id="MobiDB-lite"/>
    </source>
</evidence>
<evidence type="ECO:0000313" key="2">
    <source>
        <dbReference type="EMBL" id="WPH03454.1"/>
    </source>
</evidence>
<reference evidence="2 3" key="1">
    <citation type="submission" date="2023-11" db="EMBL/GenBank/DDBJ databases">
        <title>An acidophilic fungus is an integral part of prey digestion in a carnivorous sundew plant.</title>
        <authorList>
            <person name="Tsai I.J."/>
        </authorList>
    </citation>
    <scope>NUCLEOTIDE SEQUENCE [LARGE SCALE GENOMIC DNA]</scope>
    <source>
        <strain evidence="2">169a</strain>
    </source>
</reference>
<keyword evidence="3" id="KW-1185">Reference proteome</keyword>
<dbReference type="AlphaFoldDB" id="A0AAQ3M848"/>
<dbReference type="Proteomes" id="UP001303373">
    <property type="component" value="Chromosome 10"/>
</dbReference>
<accession>A0AAQ3M848</accession>